<accession>A0A9D1NK29</accession>
<sequence>MSAAEKQNDPSARGPYDEEYQRRVREIPRWKSWLLFPAALLLRLWLRTLRIRLSADVRQALLSDKNPLIIVFWHNRLLIATELHRRFRKWSKVNGLVSPSRDGAWLAAFFRMLGIGAIRGSSGRRGGQAMLEIHKKLAAGEDIAITPDGPRGPAYRFNPGTALLAQITHCTVVMVPSKFHCALRLKTWDGFYIPLPFSRVDINPKFIPYDKMWAHISAKTLAEEFRETLTALTED</sequence>
<dbReference type="AlphaFoldDB" id="A0A9D1NK29"/>
<dbReference type="Pfam" id="PF04028">
    <property type="entry name" value="DUF374"/>
    <property type="match status" value="1"/>
</dbReference>
<evidence type="ECO:0000313" key="3">
    <source>
        <dbReference type="Proteomes" id="UP000886812"/>
    </source>
</evidence>
<reference evidence="2" key="2">
    <citation type="journal article" date="2021" name="PeerJ">
        <title>Extensive microbial diversity within the chicken gut microbiome revealed by metagenomics and culture.</title>
        <authorList>
            <person name="Gilroy R."/>
            <person name="Ravi A."/>
            <person name="Getino M."/>
            <person name="Pursley I."/>
            <person name="Horton D.L."/>
            <person name="Alikhan N.F."/>
            <person name="Baker D."/>
            <person name="Gharbi K."/>
            <person name="Hall N."/>
            <person name="Watson M."/>
            <person name="Adriaenssens E.M."/>
            <person name="Foster-Nyarko E."/>
            <person name="Jarju S."/>
            <person name="Secka A."/>
            <person name="Antonio M."/>
            <person name="Oren A."/>
            <person name="Chaudhuri R.R."/>
            <person name="La Ragione R."/>
            <person name="Hildebrand F."/>
            <person name="Pallen M.J."/>
        </authorList>
    </citation>
    <scope>NUCLEOTIDE SEQUENCE</scope>
    <source>
        <strain evidence="2">10669</strain>
    </source>
</reference>
<name>A0A9D1NK29_9BACT</name>
<reference evidence="2" key="1">
    <citation type="submission" date="2020-10" db="EMBL/GenBank/DDBJ databases">
        <authorList>
            <person name="Gilroy R."/>
        </authorList>
    </citation>
    <scope>NUCLEOTIDE SEQUENCE</scope>
    <source>
        <strain evidence="2">10669</strain>
    </source>
</reference>
<gene>
    <name evidence="2" type="ORF">IAC75_02585</name>
</gene>
<evidence type="ECO:0000313" key="2">
    <source>
        <dbReference type="EMBL" id="HIV04021.1"/>
    </source>
</evidence>
<evidence type="ECO:0000259" key="1">
    <source>
        <dbReference type="Pfam" id="PF04028"/>
    </source>
</evidence>
<dbReference type="Proteomes" id="UP000886812">
    <property type="component" value="Unassembled WGS sequence"/>
</dbReference>
<comment type="caution">
    <text evidence="2">The sequence shown here is derived from an EMBL/GenBank/DDBJ whole genome shotgun (WGS) entry which is preliminary data.</text>
</comment>
<proteinExistence type="predicted"/>
<feature type="domain" description="DUF374" evidence="1">
    <location>
        <begin position="87"/>
        <end position="154"/>
    </location>
</feature>
<dbReference type="EMBL" id="DVOG01000068">
    <property type="protein sequence ID" value="HIV04021.1"/>
    <property type="molecule type" value="Genomic_DNA"/>
</dbReference>
<dbReference type="InterPro" id="IPR007172">
    <property type="entry name" value="DUF374"/>
</dbReference>
<protein>
    <submittedName>
        <fullName evidence="2">DUF374 domain-containing protein</fullName>
    </submittedName>
</protein>
<organism evidence="2 3">
    <name type="scientific">Candidatus Spyradosoma merdigallinarum</name>
    <dbReference type="NCBI Taxonomy" id="2840950"/>
    <lineage>
        <taxon>Bacteria</taxon>
        <taxon>Pseudomonadati</taxon>
        <taxon>Verrucomicrobiota</taxon>
        <taxon>Opitutia</taxon>
        <taxon>Opitutia incertae sedis</taxon>
        <taxon>Candidatus Spyradosoma</taxon>
    </lineage>
</organism>